<dbReference type="OrthoDB" id="2753611at2759"/>
<name>A0A1Y2IGV8_TRAC3</name>
<reference evidence="1 2" key="1">
    <citation type="journal article" date="2015" name="Biotechnol. Biofuels">
        <title>Enhanced degradation of softwood versus hardwood by the white-rot fungus Pycnoporus coccineus.</title>
        <authorList>
            <person name="Couturier M."/>
            <person name="Navarro D."/>
            <person name="Chevret D."/>
            <person name="Henrissat B."/>
            <person name="Piumi F."/>
            <person name="Ruiz-Duenas F.J."/>
            <person name="Martinez A.T."/>
            <person name="Grigoriev I.V."/>
            <person name="Riley R."/>
            <person name="Lipzen A."/>
            <person name="Berrin J.G."/>
            <person name="Master E.R."/>
            <person name="Rosso M.N."/>
        </authorList>
    </citation>
    <scope>NUCLEOTIDE SEQUENCE [LARGE SCALE GENOMIC DNA]</scope>
    <source>
        <strain evidence="1 2">BRFM310</strain>
    </source>
</reference>
<accession>A0A1Y2IGV8</accession>
<sequence>MASATPTPTSEPRLFEAVTVAHTFEMLGRPYKYRPPEVGMRSSPKMAFGFALGLAERQRWGFWYGKYMDPDFEKYWSELSLEGKEKRMQFLSDIVVVNYLPGLMYFEFPQLPRL</sequence>
<dbReference type="EMBL" id="KZ084124">
    <property type="protein sequence ID" value="OSC99772.1"/>
    <property type="molecule type" value="Genomic_DNA"/>
</dbReference>
<organism evidence="1 2">
    <name type="scientific">Trametes coccinea (strain BRFM310)</name>
    <name type="common">Pycnoporus coccineus</name>
    <dbReference type="NCBI Taxonomy" id="1353009"/>
    <lineage>
        <taxon>Eukaryota</taxon>
        <taxon>Fungi</taxon>
        <taxon>Dikarya</taxon>
        <taxon>Basidiomycota</taxon>
        <taxon>Agaricomycotina</taxon>
        <taxon>Agaricomycetes</taxon>
        <taxon>Polyporales</taxon>
        <taxon>Polyporaceae</taxon>
        <taxon>Trametes</taxon>
    </lineage>
</organism>
<evidence type="ECO:0000313" key="1">
    <source>
        <dbReference type="EMBL" id="OSC99772.1"/>
    </source>
</evidence>
<keyword evidence="2" id="KW-1185">Reference proteome</keyword>
<protein>
    <submittedName>
        <fullName evidence="1">Uncharacterized protein</fullName>
    </submittedName>
</protein>
<proteinExistence type="predicted"/>
<dbReference type="Proteomes" id="UP000193067">
    <property type="component" value="Unassembled WGS sequence"/>
</dbReference>
<gene>
    <name evidence="1" type="ORF">PYCCODRAFT_1479612</name>
</gene>
<evidence type="ECO:0000313" key="2">
    <source>
        <dbReference type="Proteomes" id="UP000193067"/>
    </source>
</evidence>
<dbReference type="AlphaFoldDB" id="A0A1Y2IGV8"/>